<dbReference type="AlphaFoldDB" id="A0A392UJH6"/>
<organism evidence="2 3">
    <name type="scientific">Trifolium medium</name>
    <dbReference type="NCBI Taxonomy" id="97028"/>
    <lineage>
        <taxon>Eukaryota</taxon>
        <taxon>Viridiplantae</taxon>
        <taxon>Streptophyta</taxon>
        <taxon>Embryophyta</taxon>
        <taxon>Tracheophyta</taxon>
        <taxon>Spermatophyta</taxon>
        <taxon>Magnoliopsida</taxon>
        <taxon>eudicotyledons</taxon>
        <taxon>Gunneridae</taxon>
        <taxon>Pentapetalae</taxon>
        <taxon>rosids</taxon>
        <taxon>fabids</taxon>
        <taxon>Fabales</taxon>
        <taxon>Fabaceae</taxon>
        <taxon>Papilionoideae</taxon>
        <taxon>50 kb inversion clade</taxon>
        <taxon>NPAAA clade</taxon>
        <taxon>Hologalegina</taxon>
        <taxon>IRL clade</taxon>
        <taxon>Trifolieae</taxon>
        <taxon>Trifolium</taxon>
    </lineage>
</organism>
<accession>A0A392UJH6</accession>
<protein>
    <submittedName>
        <fullName evidence="2">Uncharacterized protein</fullName>
    </submittedName>
</protein>
<sequence length="21" mass="2242">MQAPEEIKPKLTRDDAAAADA</sequence>
<comment type="caution">
    <text evidence="2">The sequence shown here is derived from an EMBL/GenBank/DDBJ whole genome shotgun (WGS) entry which is preliminary data.</text>
</comment>
<name>A0A392UJH6_9FABA</name>
<feature type="region of interest" description="Disordered" evidence="1">
    <location>
        <begin position="1"/>
        <end position="21"/>
    </location>
</feature>
<evidence type="ECO:0000313" key="3">
    <source>
        <dbReference type="Proteomes" id="UP000265520"/>
    </source>
</evidence>
<dbReference type="Proteomes" id="UP000265520">
    <property type="component" value="Unassembled WGS sequence"/>
</dbReference>
<feature type="non-terminal residue" evidence="2">
    <location>
        <position position="21"/>
    </location>
</feature>
<dbReference type="EMBL" id="LXQA010844443">
    <property type="protein sequence ID" value="MCI73701.1"/>
    <property type="molecule type" value="Genomic_DNA"/>
</dbReference>
<reference evidence="2 3" key="1">
    <citation type="journal article" date="2018" name="Front. Plant Sci.">
        <title>Red Clover (Trifolium pratense) and Zigzag Clover (T. medium) - A Picture of Genomic Similarities and Differences.</title>
        <authorList>
            <person name="Dluhosova J."/>
            <person name="Istvanek J."/>
            <person name="Nedelnik J."/>
            <person name="Repkova J."/>
        </authorList>
    </citation>
    <scope>NUCLEOTIDE SEQUENCE [LARGE SCALE GENOMIC DNA]</scope>
    <source>
        <strain evidence="3">cv. 10/8</strain>
        <tissue evidence="2">Leaf</tissue>
    </source>
</reference>
<evidence type="ECO:0000256" key="1">
    <source>
        <dbReference type="SAM" id="MobiDB-lite"/>
    </source>
</evidence>
<keyword evidence="3" id="KW-1185">Reference proteome</keyword>
<proteinExistence type="predicted"/>
<evidence type="ECO:0000313" key="2">
    <source>
        <dbReference type="EMBL" id="MCI73701.1"/>
    </source>
</evidence>